<dbReference type="Gene3D" id="3.30.1540.10">
    <property type="entry name" value="formyl-coa transferase, domain 3"/>
    <property type="match status" value="1"/>
</dbReference>
<dbReference type="Pfam" id="PF02515">
    <property type="entry name" value="CoA_transf_3"/>
    <property type="match status" value="1"/>
</dbReference>
<dbReference type="OrthoDB" id="9797653at2"/>
<proteinExistence type="predicted"/>
<dbReference type="InterPro" id="IPR023606">
    <property type="entry name" value="CoA-Trfase_III_dom_1_sf"/>
</dbReference>
<keyword evidence="1 2" id="KW-0808">Transferase</keyword>
<dbReference type="GO" id="GO:0033608">
    <property type="term" value="F:formyl-CoA transferase activity"/>
    <property type="evidence" value="ECO:0007669"/>
    <property type="project" value="UniProtKB-EC"/>
</dbReference>
<dbReference type="EC" id="2.8.3.16" evidence="2"/>
<protein>
    <submittedName>
        <fullName evidence="2">L-carnitine dehydratase/bile acid-inducible protein F</fullName>
        <ecNumber evidence="2">2.8.3.16</ecNumber>
    </submittedName>
</protein>
<reference evidence="2 3" key="1">
    <citation type="submission" date="2018-06" db="EMBL/GenBank/DDBJ databases">
        <authorList>
            <consortium name="Pathogen Informatics"/>
            <person name="Doyle S."/>
        </authorList>
    </citation>
    <scope>NUCLEOTIDE SEQUENCE [LARGE SCALE GENOMIC DNA]</scope>
    <source>
        <strain evidence="2 3">NCTC10821</strain>
    </source>
</reference>
<gene>
    <name evidence="2" type="primary">frc_6</name>
    <name evidence="2" type="ORF">NCTC10821_03332</name>
</gene>
<dbReference type="InterPro" id="IPR044855">
    <property type="entry name" value="CoA-Trfase_III_dom3_sf"/>
</dbReference>
<evidence type="ECO:0000256" key="1">
    <source>
        <dbReference type="ARBA" id="ARBA00022679"/>
    </source>
</evidence>
<dbReference type="Gene3D" id="3.40.50.10540">
    <property type="entry name" value="Crotonobetainyl-coa:carnitine coa-transferase, domain 1"/>
    <property type="match status" value="1"/>
</dbReference>
<dbReference type="PANTHER" id="PTHR48207:SF3">
    <property type="entry name" value="SUCCINATE--HYDROXYMETHYLGLUTARATE COA-TRANSFERASE"/>
    <property type="match status" value="1"/>
</dbReference>
<dbReference type="SUPFAM" id="SSF89796">
    <property type="entry name" value="CoA-transferase family III (CaiB/BaiF)"/>
    <property type="match status" value="1"/>
</dbReference>
<dbReference type="RefSeq" id="WP_115279176.1">
    <property type="nucleotide sequence ID" value="NZ_AP022600.1"/>
</dbReference>
<sequence length="421" mass="45643">MTSHNGSENQTQLVYEGVRILDFTQLEQGPSGTQVLADFGAEVIKVERPDIGEIGRRNGTRVNGWSPHWAANNRNKRSLSLDVKDPQARPILDELVRRSDIVVSNFRPGVMERLGLGHEDLVQLNPRIISAYASGYGRTGPYRHRRGQDLAAQAMGGIIALTGSPEQPSAIGTYAVDYLAAMHLAQGMMLALAARDRTGQGQVVDVSLLNSSIAMHLQEGSEFLNRREAFPRSPGGIAHSGSTGLYGIYTGIDGKSFVLVADVFVDEPWSRICQALDADEAETANPLMASTESMKADPARSHAVVQALASRFTRDECVSRLEKQDLLSAPVNDYDELFDDPQVLHNNMILELEHPVAGAMRLVGMPVKLSGTPGTVRLLPPMVGEHNQSILAELGLDSAQIDALRHSGVVGAESTRQTPAW</sequence>
<dbReference type="InterPro" id="IPR050483">
    <property type="entry name" value="CoA-transferase_III_domain"/>
</dbReference>
<organism evidence="2 3">
    <name type="scientific">Mycolicibacterium tokaiense</name>
    <dbReference type="NCBI Taxonomy" id="39695"/>
    <lineage>
        <taxon>Bacteria</taxon>
        <taxon>Bacillati</taxon>
        <taxon>Actinomycetota</taxon>
        <taxon>Actinomycetes</taxon>
        <taxon>Mycobacteriales</taxon>
        <taxon>Mycobacteriaceae</taxon>
        <taxon>Mycolicibacterium</taxon>
    </lineage>
</organism>
<keyword evidence="3" id="KW-1185">Reference proteome</keyword>
<dbReference type="InterPro" id="IPR003673">
    <property type="entry name" value="CoA-Trfase_fam_III"/>
</dbReference>
<accession>A0A378TGY2</accession>
<evidence type="ECO:0000313" key="2">
    <source>
        <dbReference type="EMBL" id="STZ59794.1"/>
    </source>
</evidence>
<evidence type="ECO:0000313" key="3">
    <source>
        <dbReference type="Proteomes" id="UP000254978"/>
    </source>
</evidence>
<name>A0A378TGY2_9MYCO</name>
<dbReference type="Proteomes" id="UP000254978">
    <property type="component" value="Unassembled WGS sequence"/>
</dbReference>
<dbReference type="EMBL" id="UGQT01000001">
    <property type="protein sequence ID" value="STZ59794.1"/>
    <property type="molecule type" value="Genomic_DNA"/>
</dbReference>
<dbReference type="PANTHER" id="PTHR48207">
    <property type="entry name" value="SUCCINATE--HYDROXYMETHYLGLUTARATE COA-TRANSFERASE"/>
    <property type="match status" value="1"/>
</dbReference>
<dbReference type="AlphaFoldDB" id="A0A378TGY2"/>